<name>A0ACD4PGR6_9BACT</name>
<sequence>MLYNKFILYTSKSVANNFFQQYFNATYKNIENYNPETSFNNIINNASNIYEMSLVPLVSVISTAINFVFIFSYFSYRNWVLGLIILGILTLSSFSKILFFRKVKFYTEENQKSFNKLTKEVAYILDRYSVLYFANKQKHLLVLLEEAVNKYCQVNYKQININIYDSELSSSILEIFKILGLILLSLFYLNNMFSISLGLIYLFIKLLSELKSEFSSLVTDMQKFLASLNLYNLLNLNFENEKNNKLLTNINELEFKNVSISIDNKTLIQNFSFKFLRGKKYLIVGGSGSGKSSFVKSIINPKLISSGEIFLDSNSTFSLSSREIIKKVNYLEPEIFIFSKNINENINLLNGNMKKVSELLKFVELFNDVENELNNSDFDADNQLSLGQKQRISLARTLFSNKDILILDESLSNLDSSTANKILDKLLKTEKTIIYISHHIESDFVKKFDRVLEFTDKGIKLH</sequence>
<gene>
    <name evidence="1" type="ORF">Me_995_000459</name>
</gene>
<reference evidence="1" key="1">
    <citation type="submission" date="2022-12" db="EMBL/GenBank/DDBJ databases">
        <authorList>
            <consortium name="Asia Pacific Centre for Animal Health"/>
            <person name="Klose S.M."/>
            <person name="Legione A.R."/>
            <person name="Monotti I."/>
            <person name="Bushell R."/>
            <person name="Marenda M.S."/>
            <person name="Sugiyama T."/>
            <person name="Browning G.F."/>
            <person name="Vaz P.K."/>
        </authorList>
    </citation>
    <scope>NUCLEOTIDE SEQUENCE</scope>
    <source>
        <strain evidence="1">Felid995</strain>
    </source>
</reference>
<dbReference type="Proteomes" id="UP001213039">
    <property type="component" value="Chromosome"/>
</dbReference>
<protein>
    <submittedName>
        <fullName evidence="1">ABC transporter ATP-binding protein/permease</fullName>
    </submittedName>
</protein>
<dbReference type="EMBL" id="CP114370">
    <property type="protein sequence ID" value="WBP83834.1"/>
    <property type="molecule type" value="Genomic_DNA"/>
</dbReference>
<proteinExistence type="predicted"/>
<accession>A0ACD4PGR6</accession>
<keyword evidence="1" id="KW-0067">ATP-binding</keyword>
<evidence type="ECO:0000313" key="2">
    <source>
        <dbReference type="Proteomes" id="UP001213039"/>
    </source>
</evidence>
<keyword evidence="1" id="KW-0547">Nucleotide-binding</keyword>
<organism evidence="1 2">
    <name type="scientific">Mycoplasmopsis edwardii</name>
    <dbReference type="NCBI Taxonomy" id="53558"/>
    <lineage>
        <taxon>Bacteria</taxon>
        <taxon>Bacillati</taxon>
        <taxon>Mycoplasmatota</taxon>
        <taxon>Mycoplasmoidales</taxon>
        <taxon>Metamycoplasmataceae</taxon>
        <taxon>Mycoplasmopsis</taxon>
    </lineage>
</organism>
<evidence type="ECO:0000313" key="1">
    <source>
        <dbReference type="EMBL" id="WBP83834.1"/>
    </source>
</evidence>
<keyword evidence="2" id="KW-1185">Reference proteome</keyword>